<evidence type="ECO:0000313" key="14">
    <source>
        <dbReference type="Proteomes" id="UP000253034"/>
    </source>
</evidence>
<feature type="coiled-coil region" evidence="11">
    <location>
        <begin position="3"/>
        <end position="30"/>
    </location>
</feature>
<dbReference type="SMART" id="SM01217">
    <property type="entry name" value="Fn3_like"/>
    <property type="match status" value="1"/>
</dbReference>
<evidence type="ECO:0000256" key="10">
    <source>
        <dbReference type="RuleBase" id="RU361161"/>
    </source>
</evidence>
<dbReference type="Gene3D" id="3.20.20.300">
    <property type="entry name" value="Glycoside hydrolase, family 3, N-terminal domain"/>
    <property type="match status" value="1"/>
</dbReference>
<dbReference type="GO" id="GO:0008422">
    <property type="term" value="F:beta-glucosidase activity"/>
    <property type="evidence" value="ECO:0007669"/>
    <property type="project" value="UniProtKB-EC"/>
</dbReference>
<evidence type="ECO:0000256" key="5">
    <source>
        <dbReference type="ARBA" id="ARBA00022729"/>
    </source>
</evidence>
<evidence type="ECO:0000256" key="6">
    <source>
        <dbReference type="ARBA" id="ARBA00022764"/>
    </source>
</evidence>
<dbReference type="InterPro" id="IPR002772">
    <property type="entry name" value="Glyco_hydro_3_C"/>
</dbReference>
<evidence type="ECO:0000313" key="13">
    <source>
        <dbReference type="EMBL" id="RCX09907.1"/>
    </source>
</evidence>
<evidence type="ECO:0000256" key="2">
    <source>
        <dbReference type="ARBA" id="ARBA00004418"/>
    </source>
</evidence>
<dbReference type="OrthoDB" id="98455at2"/>
<feature type="domain" description="Fibronectin type III-like" evidence="12">
    <location>
        <begin position="662"/>
        <end position="731"/>
    </location>
</feature>
<dbReference type="RefSeq" id="WP_114299657.1">
    <property type="nucleotide sequence ID" value="NZ_QPJT01000032.1"/>
</dbReference>
<dbReference type="FunFam" id="3.20.20.300:FF:000005">
    <property type="entry name" value="Periplasmic beta-glucosidase"/>
    <property type="match status" value="1"/>
</dbReference>
<dbReference type="InterPro" id="IPR026891">
    <property type="entry name" value="Fn3-like"/>
</dbReference>
<dbReference type="PANTHER" id="PTHR30620">
    <property type="entry name" value="PERIPLASMIC BETA-GLUCOSIDASE-RELATED"/>
    <property type="match status" value="1"/>
</dbReference>
<dbReference type="Gene3D" id="2.60.40.10">
    <property type="entry name" value="Immunoglobulins"/>
    <property type="match status" value="1"/>
</dbReference>
<dbReference type="EC" id="3.2.1.21" evidence="4"/>
<protein>
    <recommendedName>
        <fullName evidence="9">Periplasmic beta-glucosidase</fullName>
        <ecNumber evidence="4">3.2.1.21</ecNumber>
    </recommendedName>
</protein>
<dbReference type="EMBL" id="QPJT01000032">
    <property type="protein sequence ID" value="RCX09907.1"/>
    <property type="molecule type" value="Genomic_DNA"/>
</dbReference>
<gene>
    <name evidence="13" type="ORF">DFR58_1321</name>
</gene>
<dbReference type="InterPro" id="IPR001764">
    <property type="entry name" value="Glyco_hydro_3_N"/>
</dbReference>
<evidence type="ECO:0000256" key="7">
    <source>
        <dbReference type="ARBA" id="ARBA00022801"/>
    </source>
</evidence>
<evidence type="ECO:0000256" key="11">
    <source>
        <dbReference type="SAM" id="Coils"/>
    </source>
</evidence>
<dbReference type="SUPFAM" id="SSF52279">
    <property type="entry name" value="Beta-D-glucan exohydrolase, C-terminal domain"/>
    <property type="match status" value="1"/>
</dbReference>
<evidence type="ECO:0000256" key="8">
    <source>
        <dbReference type="ARBA" id="ARBA00023295"/>
    </source>
</evidence>
<dbReference type="InterPro" id="IPR036962">
    <property type="entry name" value="Glyco_hydro_3_N_sf"/>
</dbReference>
<organism evidence="13 14">
    <name type="scientific">Anaerobacterium chartisolvens</name>
    <dbReference type="NCBI Taxonomy" id="1297424"/>
    <lineage>
        <taxon>Bacteria</taxon>
        <taxon>Bacillati</taxon>
        <taxon>Bacillota</taxon>
        <taxon>Clostridia</taxon>
        <taxon>Eubacteriales</taxon>
        <taxon>Oscillospiraceae</taxon>
        <taxon>Anaerobacterium</taxon>
    </lineage>
</organism>
<comment type="catalytic activity">
    <reaction evidence="1">
        <text>Hydrolysis of terminal, non-reducing beta-D-glucosyl residues with release of beta-D-glucose.</text>
        <dbReference type="EC" id="3.2.1.21"/>
    </reaction>
</comment>
<comment type="subcellular location">
    <subcellularLocation>
        <location evidence="2">Periplasm</location>
    </subcellularLocation>
</comment>
<dbReference type="Pfam" id="PF14310">
    <property type="entry name" value="Fn3-like"/>
    <property type="match status" value="1"/>
</dbReference>
<dbReference type="FunFam" id="3.40.50.1700:FF:000004">
    <property type="entry name" value="Periplasmic beta-glucosidase"/>
    <property type="match status" value="1"/>
</dbReference>
<accession>A0A369ANZ4</accession>
<dbReference type="InterPro" id="IPR036881">
    <property type="entry name" value="Glyco_hydro_3_C_sf"/>
</dbReference>
<dbReference type="GO" id="GO:0009251">
    <property type="term" value="P:glucan catabolic process"/>
    <property type="evidence" value="ECO:0007669"/>
    <property type="project" value="TreeGrafter"/>
</dbReference>
<name>A0A369ANZ4_9FIRM</name>
<dbReference type="InterPro" id="IPR013783">
    <property type="entry name" value="Ig-like_fold"/>
</dbReference>
<dbReference type="Proteomes" id="UP000253034">
    <property type="component" value="Unassembled WGS sequence"/>
</dbReference>
<dbReference type="Pfam" id="PF00933">
    <property type="entry name" value="Glyco_hydro_3"/>
    <property type="match status" value="1"/>
</dbReference>
<evidence type="ECO:0000256" key="3">
    <source>
        <dbReference type="ARBA" id="ARBA00005336"/>
    </source>
</evidence>
<proteinExistence type="inferred from homology"/>
<dbReference type="InterPro" id="IPR017853">
    <property type="entry name" value="GH"/>
</dbReference>
<keyword evidence="6" id="KW-0574">Periplasm</keyword>
<dbReference type="GO" id="GO:0042597">
    <property type="term" value="C:periplasmic space"/>
    <property type="evidence" value="ECO:0007669"/>
    <property type="project" value="UniProtKB-SubCell"/>
</dbReference>
<keyword evidence="8 10" id="KW-0326">Glycosidase</keyword>
<dbReference type="InterPro" id="IPR019800">
    <property type="entry name" value="Glyco_hydro_3_AS"/>
</dbReference>
<evidence type="ECO:0000256" key="1">
    <source>
        <dbReference type="ARBA" id="ARBA00000448"/>
    </source>
</evidence>
<dbReference type="AlphaFoldDB" id="A0A369ANZ4"/>
<keyword evidence="14" id="KW-1185">Reference proteome</keyword>
<comment type="caution">
    <text evidence="13">The sequence shown here is derived from an EMBL/GenBank/DDBJ whole genome shotgun (WGS) entry which is preliminary data.</text>
</comment>
<keyword evidence="11" id="KW-0175">Coiled coil</keyword>
<evidence type="ECO:0000256" key="4">
    <source>
        <dbReference type="ARBA" id="ARBA00012744"/>
    </source>
</evidence>
<sequence length="742" mass="80941">MYNKQLDFVNEKTERKINELLEKMTLQEKIGQLTQISPSIFGAWNMDQIIQQLVDGQITVEEFEKMPRDYHENEIREGTVGSLGGITNAKKANELQRIAVEESRVGIPLLFGFDVIHGFRTIFPIPLAESCGWEPELAKKTAEIAAKEASAAGINWTFAPMVDIARDPRWGRVAEGAGEDTCLGSAMSAARVEGFQGDDLSNTDRVLACVKHYAAYGAVAGGRDYNTTDMSLQTLHEVYLPPFEAAAKAGSATFMCSFNDLNGVPCAANKYLMSDILRDKFGFKGLVVSDANSIAECVMHGHAKDDKEASLNSLLAGVEVDMSHGTYRESLPALVSEGTLQQKDLDEAVRRVLRVKFMLGLFEKPYRTDEEKEANTLLAAEHVELAREASRRSIVLLKNENNTLPLCKNVQKIAVVGPLADNKADMLGSWAGCGKQEDAVSVLEGIKAVINKNTEVIYAKGCGIIDDDTGGLGQAVYAAEQSDIVIAVVGESAEMSGEAGSRIDLVLPGKQEELLRELKKTGKPLVVVLINGRPLSIPWVKENASVILEAWQLGVQSGNAIADVLFGDYNPSGKLTVTFPYSVGQVPVYYNHPMTGRPAGKIRFSSKYIDGPTEPLYPFGYGLSYTTFKYENLSINPSEASVDGVITAEVDITNTGSIFGEEVVQLYVCDLVASRVRPVKELKGFKKIALKPGETQKVRFEVDASSLGFYNENMNYIVEPGEFKICVGPNSTEGLEGVLRIL</sequence>
<reference evidence="13 14" key="1">
    <citation type="submission" date="2018-07" db="EMBL/GenBank/DDBJ databases">
        <title>Genomic Encyclopedia of Type Strains, Phase IV (KMG-IV): sequencing the most valuable type-strain genomes for metagenomic binning, comparative biology and taxonomic classification.</title>
        <authorList>
            <person name="Goeker M."/>
        </authorList>
    </citation>
    <scope>NUCLEOTIDE SEQUENCE [LARGE SCALE GENOMIC DNA]</scope>
    <source>
        <strain evidence="13 14">DSM 27016</strain>
    </source>
</reference>
<evidence type="ECO:0000256" key="9">
    <source>
        <dbReference type="ARBA" id="ARBA00067498"/>
    </source>
</evidence>
<dbReference type="FunFam" id="2.60.40.10:FF:000495">
    <property type="entry name" value="Periplasmic beta-glucosidase"/>
    <property type="match status" value="1"/>
</dbReference>
<dbReference type="Pfam" id="PF01915">
    <property type="entry name" value="Glyco_hydro_3_C"/>
    <property type="match status" value="1"/>
</dbReference>
<keyword evidence="5" id="KW-0732">Signal</keyword>
<dbReference type="SUPFAM" id="SSF51445">
    <property type="entry name" value="(Trans)glycosidases"/>
    <property type="match status" value="1"/>
</dbReference>
<dbReference type="PROSITE" id="PS00775">
    <property type="entry name" value="GLYCOSYL_HYDROL_F3"/>
    <property type="match status" value="1"/>
</dbReference>
<evidence type="ECO:0000259" key="12">
    <source>
        <dbReference type="SMART" id="SM01217"/>
    </source>
</evidence>
<keyword evidence="7 10" id="KW-0378">Hydrolase</keyword>
<dbReference type="InterPro" id="IPR051915">
    <property type="entry name" value="Cellulose_Degrad_GH3"/>
</dbReference>
<dbReference type="PANTHER" id="PTHR30620:SF16">
    <property type="entry name" value="LYSOSOMAL BETA GLUCOSIDASE"/>
    <property type="match status" value="1"/>
</dbReference>
<dbReference type="PRINTS" id="PR00133">
    <property type="entry name" value="GLHYDRLASE3"/>
</dbReference>
<comment type="similarity">
    <text evidence="3 10">Belongs to the glycosyl hydrolase 3 family.</text>
</comment>
<dbReference type="Gene3D" id="3.40.50.1700">
    <property type="entry name" value="Glycoside hydrolase family 3 C-terminal domain"/>
    <property type="match status" value="1"/>
</dbReference>